<proteinExistence type="predicted"/>
<evidence type="ECO:0000313" key="3">
    <source>
        <dbReference type="Proteomes" id="UP000027192"/>
    </source>
</evidence>
<gene>
    <name evidence="2" type="ORF">EA58_13855</name>
</gene>
<accession>A0A066RK71</accession>
<evidence type="ECO:0000313" key="2">
    <source>
        <dbReference type="EMBL" id="KDM90840.1"/>
    </source>
</evidence>
<feature type="region of interest" description="Disordered" evidence="1">
    <location>
        <begin position="51"/>
        <end position="81"/>
    </location>
</feature>
<comment type="caution">
    <text evidence="2">The sequence shown here is derived from an EMBL/GenBank/DDBJ whole genome shotgun (WGS) entry which is preliminary data.</text>
</comment>
<dbReference type="Proteomes" id="UP000027192">
    <property type="component" value="Unassembled WGS sequence"/>
</dbReference>
<name>A0A066RK71_9GAMM</name>
<dbReference type="EMBL" id="JMIB01000027">
    <property type="protein sequence ID" value="KDM90840.1"/>
    <property type="molecule type" value="Genomic_DNA"/>
</dbReference>
<sequence>MGFLILTFIVFSLVVGVQHKAKHHDADLPTCVMDGAKAFFGDLKSALSTVLKKKPKPEPAQEGEDAESAQKPEVKEKSEEK</sequence>
<feature type="compositionally biased region" description="Basic and acidic residues" evidence="1">
    <location>
        <begin position="68"/>
        <end position="81"/>
    </location>
</feature>
<organism evidence="2 3">
    <name type="scientific">Photobacterium galatheae</name>
    <dbReference type="NCBI Taxonomy" id="1654360"/>
    <lineage>
        <taxon>Bacteria</taxon>
        <taxon>Pseudomonadati</taxon>
        <taxon>Pseudomonadota</taxon>
        <taxon>Gammaproteobacteria</taxon>
        <taxon>Vibrionales</taxon>
        <taxon>Vibrionaceae</taxon>
        <taxon>Photobacterium</taxon>
    </lineage>
</organism>
<keyword evidence="3" id="KW-1185">Reference proteome</keyword>
<evidence type="ECO:0000256" key="1">
    <source>
        <dbReference type="SAM" id="MobiDB-lite"/>
    </source>
</evidence>
<reference evidence="2 3" key="1">
    <citation type="submission" date="2014-04" db="EMBL/GenBank/DDBJ databases">
        <title>Draft genome sequence of Photobacterium halotolerans S2753: a solonamide, ngercheumicin and holomycin producer.</title>
        <authorList>
            <person name="Machado H.R."/>
            <person name="Gram L."/>
        </authorList>
    </citation>
    <scope>NUCLEOTIDE SEQUENCE [LARGE SCALE GENOMIC DNA]</scope>
    <source>
        <strain evidence="2 3">S2753</strain>
    </source>
</reference>
<dbReference type="RefSeq" id="WP_036753648.1">
    <property type="nucleotide sequence ID" value="NZ_JAGSGC010000004.1"/>
</dbReference>
<dbReference type="AlphaFoldDB" id="A0A066RK71"/>
<protein>
    <submittedName>
        <fullName evidence="2">Uncharacterized protein</fullName>
    </submittedName>
</protein>